<dbReference type="InterPro" id="IPR048020">
    <property type="entry name" value="Transpos_IS3"/>
</dbReference>
<sequence length="307" mass="36275">MIKANKHKYSISAMCRALKISRGSYYYETKKNKHEAELEQVIIEEFAKSKNTYGTRKLKPLLKKRGFIVSRRRIGRIMKKFHLVSKYNRPSYKPHKTGVNQAKIENKLNREFSQEQPMTVVVTDLTYVKVDRFWYYVCFILDLFNREIIGYSAGPNKTADLVMQAIATIEGDLNTVNIFHTDRGKEFDNHAIDELLDTFEIERSLSRKGNPYDNAVAESTYKSFKFEFVYDNRFDTLYDLQVQLMDYVHWWNHFRPHGALDYASPIEYRRDWEKLQTKKTDCESFVYRSAASSKQFVAETERVNLPL</sequence>
<dbReference type="InterPro" id="IPR012337">
    <property type="entry name" value="RNaseH-like_sf"/>
</dbReference>
<dbReference type="GO" id="GO:0015074">
    <property type="term" value="P:DNA integration"/>
    <property type="evidence" value="ECO:0007669"/>
    <property type="project" value="InterPro"/>
</dbReference>
<keyword evidence="4" id="KW-1185">Reference proteome</keyword>
<dbReference type="Gene3D" id="3.30.420.10">
    <property type="entry name" value="Ribonuclease H-like superfamily/Ribonuclease H"/>
    <property type="match status" value="1"/>
</dbReference>
<dbReference type="PANTHER" id="PTHR46889:SF4">
    <property type="entry name" value="TRANSPOSASE INSO FOR INSERTION SEQUENCE ELEMENT IS911B-RELATED"/>
    <property type="match status" value="1"/>
</dbReference>
<protein>
    <submittedName>
        <fullName evidence="3">Transposase InsO and inactivated derivatives</fullName>
    </submittedName>
</protein>
<dbReference type="NCBIfam" id="NF033516">
    <property type="entry name" value="transpos_IS3"/>
    <property type="match status" value="1"/>
</dbReference>
<dbReference type="PROSITE" id="PS50994">
    <property type="entry name" value="INTEGRASE"/>
    <property type="match status" value="1"/>
</dbReference>
<dbReference type="InterPro" id="IPR001584">
    <property type="entry name" value="Integrase_cat-core"/>
</dbReference>
<evidence type="ECO:0000256" key="1">
    <source>
        <dbReference type="ARBA" id="ARBA00002286"/>
    </source>
</evidence>
<dbReference type="GO" id="GO:0003676">
    <property type="term" value="F:nucleic acid binding"/>
    <property type="evidence" value="ECO:0007669"/>
    <property type="project" value="InterPro"/>
</dbReference>
<feature type="domain" description="Integrase catalytic" evidence="2">
    <location>
        <begin position="113"/>
        <end position="273"/>
    </location>
</feature>
<dbReference type="Pfam" id="PF13333">
    <property type="entry name" value="rve_2"/>
    <property type="match status" value="1"/>
</dbReference>
<dbReference type="InterPro" id="IPR025948">
    <property type="entry name" value="HTH-like_dom"/>
</dbReference>
<dbReference type="Pfam" id="PF13276">
    <property type="entry name" value="HTH_21"/>
    <property type="match status" value="1"/>
</dbReference>
<dbReference type="SUPFAM" id="SSF53098">
    <property type="entry name" value="Ribonuclease H-like"/>
    <property type="match status" value="1"/>
</dbReference>
<accession>A0A1H6R5C1</accession>
<organism evidence="3 4">
    <name type="scientific">Alkalibacterium gilvum</name>
    <dbReference type="NCBI Taxonomy" id="1130080"/>
    <lineage>
        <taxon>Bacteria</taxon>
        <taxon>Bacillati</taxon>
        <taxon>Bacillota</taxon>
        <taxon>Bacilli</taxon>
        <taxon>Lactobacillales</taxon>
        <taxon>Carnobacteriaceae</taxon>
        <taxon>Alkalibacterium</taxon>
    </lineage>
</organism>
<name>A0A1H6R5C1_9LACT</name>
<dbReference type="PANTHER" id="PTHR46889">
    <property type="entry name" value="TRANSPOSASE INSF FOR INSERTION SEQUENCE IS3B-RELATED"/>
    <property type="match status" value="1"/>
</dbReference>
<dbReference type="EMBL" id="FNYW01000001">
    <property type="protein sequence ID" value="SEI49646.1"/>
    <property type="molecule type" value="Genomic_DNA"/>
</dbReference>
<dbReference type="InterPro" id="IPR050900">
    <property type="entry name" value="Transposase_IS3/IS150/IS904"/>
</dbReference>
<proteinExistence type="predicted"/>
<comment type="function">
    <text evidence="1">Involved in the transposition of the insertion sequence.</text>
</comment>
<dbReference type="Pfam" id="PF00665">
    <property type="entry name" value="rve"/>
    <property type="match status" value="1"/>
</dbReference>
<dbReference type="Proteomes" id="UP000198564">
    <property type="component" value="Unassembled WGS sequence"/>
</dbReference>
<evidence type="ECO:0000259" key="2">
    <source>
        <dbReference type="PROSITE" id="PS50994"/>
    </source>
</evidence>
<evidence type="ECO:0000313" key="4">
    <source>
        <dbReference type="Proteomes" id="UP000198564"/>
    </source>
</evidence>
<reference evidence="4" key="1">
    <citation type="submission" date="2016-10" db="EMBL/GenBank/DDBJ databases">
        <authorList>
            <person name="Varghese N."/>
            <person name="Submissions S."/>
        </authorList>
    </citation>
    <scope>NUCLEOTIDE SEQUENCE [LARGE SCALE GENOMIC DNA]</scope>
    <source>
        <strain evidence="4">DSM 25751</strain>
    </source>
</reference>
<dbReference type="STRING" id="1130080.SAMN04488113_101156"/>
<evidence type="ECO:0000313" key="3">
    <source>
        <dbReference type="EMBL" id="SEI49646.1"/>
    </source>
</evidence>
<gene>
    <name evidence="3" type="ORF">SAMN04488113_101156</name>
</gene>
<dbReference type="AlphaFoldDB" id="A0A1H6R5C1"/>
<dbReference type="InterPro" id="IPR036397">
    <property type="entry name" value="RNaseH_sf"/>
</dbReference>